<dbReference type="AlphaFoldDB" id="A0A314XW09"/>
<evidence type="ECO:0000256" key="1">
    <source>
        <dbReference type="SAM" id="MobiDB-lite"/>
    </source>
</evidence>
<organism evidence="2 3">
    <name type="scientific">Prunus yedoensis var. nudiflora</name>
    <dbReference type="NCBI Taxonomy" id="2094558"/>
    <lineage>
        <taxon>Eukaryota</taxon>
        <taxon>Viridiplantae</taxon>
        <taxon>Streptophyta</taxon>
        <taxon>Embryophyta</taxon>
        <taxon>Tracheophyta</taxon>
        <taxon>Spermatophyta</taxon>
        <taxon>Magnoliopsida</taxon>
        <taxon>eudicotyledons</taxon>
        <taxon>Gunneridae</taxon>
        <taxon>Pentapetalae</taxon>
        <taxon>rosids</taxon>
        <taxon>fabids</taxon>
        <taxon>Rosales</taxon>
        <taxon>Rosaceae</taxon>
        <taxon>Amygdaloideae</taxon>
        <taxon>Amygdaleae</taxon>
        <taxon>Prunus</taxon>
    </lineage>
</organism>
<evidence type="ECO:0000313" key="2">
    <source>
        <dbReference type="EMBL" id="PQP98581.1"/>
    </source>
</evidence>
<protein>
    <submittedName>
        <fullName evidence="2">Nuclear pore complex protein NUP1</fullName>
    </submittedName>
</protein>
<gene>
    <name evidence="2" type="ORF">Pyn_24266</name>
</gene>
<feature type="region of interest" description="Disordered" evidence="1">
    <location>
        <begin position="1"/>
        <end position="38"/>
    </location>
</feature>
<comment type="caution">
    <text evidence="2">The sequence shown here is derived from an EMBL/GenBank/DDBJ whole genome shotgun (WGS) entry which is preliminary data.</text>
</comment>
<proteinExistence type="predicted"/>
<reference evidence="2 3" key="1">
    <citation type="submission" date="2018-02" db="EMBL/GenBank/DDBJ databases">
        <title>Draft genome of wild Prunus yedoensis var. nudiflora.</title>
        <authorList>
            <person name="Baek S."/>
            <person name="Kim J.-H."/>
            <person name="Choi K."/>
            <person name="Kim G.-B."/>
            <person name="Cho A."/>
            <person name="Jang H."/>
            <person name="Shin C.-H."/>
            <person name="Yu H.-J."/>
            <person name="Mun J.-H."/>
        </authorList>
    </citation>
    <scope>NUCLEOTIDE SEQUENCE [LARGE SCALE GENOMIC DNA]</scope>
    <source>
        <strain evidence="3">cv. Jeju island</strain>
        <tissue evidence="2">Leaf</tissue>
    </source>
</reference>
<dbReference type="STRING" id="2094558.A0A314XW09"/>
<dbReference type="EMBL" id="PJQY01001882">
    <property type="protein sequence ID" value="PQP98581.1"/>
    <property type="molecule type" value="Genomic_DNA"/>
</dbReference>
<sequence>MHATSDGWDIQNNEIAGPSKADGLKSGSDFDGDKKGAQSDEIGLSEIEQLLKGKKFSRQVMRLVVV</sequence>
<accession>A0A314XW09</accession>
<dbReference type="Proteomes" id="UP000250321">
    <property type="component" value="Unassembled WGS sequence"/>
</dbReference>
<name>A0A314XW09_PRUYE</name>
<evidence type="ECO:0000313" key="3">
    <source>
        <dbReference type="Proteomes" id="UP000250321"/>
    </source>
</evidence>
<dbReference type="OrthoDB" id="653151at2759"/>
<keyword evidence="3" id="KW-1185">Reference proteome</keyword>